<reference evidence="7" key="2">
    <citation type="journal article" date="2011" name="Microb. Ecol.">
        <title>Taxonomic and Functional Metagenomic Profiling of the Microbial Community in the Anoxic Sediment of a Sub-saline Shallow Lake (Laguna de Carrizo, Central Spain).</title>
        <authorList>
            <person name="Ferrer M."/>
            <person name="Guazzaroni M.E."/>
            <person name="Richter M."/>
            <person name="Garcia-Salamanca A."/>
            <person name="Yarza P."/>
            <person name="Suarez-Suarez A."/>
            <person name="Solano J."/>
            <person name="Alcaide M."/>
            <person name="van Dillewijn P."/>
            <person name="Molina-Henares M.A."/>
            <person name="Lopez-Cortes N."/>
            <person name="Al-Ramahi Y."/>
            <person name="Guerrero C."/>
            <person name="Acosta A."/>
            <person name="de Eugenio L.I."/>
            <person name="Martinez V."/>
            <person name="Marques S."/>
            <person name="Rojo F."/>
            <person name="Santero E."/>
            <person name="Genilloud O."/>
            <person name="Perez-Perez J."/>
            <person name="Rossello-Mora R."/>
            <person name="Ramos J.L."/>
        </authorList>
    </citation>
    <scope>NUCLEOTIDE SEQUENCE</scope>
</reference>
<dbReference type="GO" id="GO:0005737">
    <property type="term" value="C:cytoplasm"/>
    <property type="evidence" value="ECO:0007669"/>
    <property type="project" value="TreeGrafter"/>
</dbReference>
<feature type="domain" description="FAD/NAD(P)-binding" evidence="5">
    <location>
        <begin position="25"/>
        <end position="321"/>
    </location>
</feature>
<dbReference type="Pfam" id="PF14759">
    <property type="entry name" value="Reductase_C"/>
    <property type="match status" value="1"/>
</dbReference>
<dbReference type="GO" id="GO:0016651">
    <property type="term" value="F:oxidoreductase activity, acting on NAD(P)H"/>
    <property type="evidence" value="ECO:0007669"/>
    <property type="project" value="TreeGrafter"/>
</dbReference>
<sequence>MAPPVLEFFRSDPGPVIKPANMTQTIVIVGASHASVQAIDTLRREGHAGPIVLVGDEPHLPYNRPPLSKKFLSGELERERLLLRSPHFYEQHRVETRLGVRVTAIDRGTQRLRLSDGGELSYDQLLLCVGSRPRRLEVPGYDLAGIHYLRTIADVDAIRADLPGAKQLVVVGAGYIGLEAAACARHLGLEVTVLEMADRPMNRVVAPELSTFYMRRHEREGVRILCNTSVTAFAGEGRVRAVACGEREFAADLVIVGVGILPDVTLAAAAGLRCDNGVSVDEQCRTSDPHVFAAGDCTNHPSVRYGRRVRLESVDNAVEQAKTAALNICGKPARHEHVPWFWSDQYDVKLQIAGLSEGYDQTVVRGDPDSGSFALYYLAQGELLAVDAVNSMKDFMNGKKWIAERKHPDTTRLADPSVDLKTI</sequence>
<dbReference type="SUPFAM" id="SSF55424">
    <property type="entry name" value="FAD/NAD-linked reductases, dimerisation (C-terminal) domain"/>
    <property type="match status" value="1"/>
</dbReference>
<dbReference type="InterPro" id="IPR036188">
    <property type="entry name" value="FAD/NAD-bd_sf"/>
</dbReference>
<dbReference type="Gene3D" id="3.50.50.60">
    <property type="entry name" value="FAD/NAD(P)-binding domain"/>
    <property type="match status" value="2"/>
</dbReference>
<dbReference type="Pfam" id="PF07992">
    <property type="entry name" value="Pyr_redox_2"/>
    <property type="match status" value="1"/>
</dbReference>
<proteinExistence type="predicted"/>
<name>D9PLR4_9ZZZZ</name>
<evidence type="ECO:0000256" key="1">
    <source>
        <dbReference type="ARBA" id="ARBA00001974"/>
    </source>
</evidence>
<comment type="cofactor">
    <cofactor evidence="1">
        <name>FAD</name>
        <dbReference type="ChEBI" id="CHEBI:57692"/>
    </cofactor>
</comment>
<dbReference type="InterPro" id="IPR023753">
    <property type="entry name" value="FAD/NAD-binding_dom"/>
</dbReference>
<dbReference type="PANTHER" id="PTHR43557:SF2">
    <property type="entry name" value="RIESKE DOMAIN-CONTAINING PROTEIN-RELATED"/>
    <property type="match status" value="1"/>
</dbReference>
<dbReference type="PANTHER" id="PTHR43557">
    <property type="entry name" value="APOPTOSIS-INDUCING FACTOR 1"/>
    <property type="match status" value="1"/>
</dbReference>
<dbReference type="EMBL" id="ADZX01000755">
    <property type="protein sequence ID" value="EFK95499.1"/>
    <property type="molecule type" value="Genomic_DNA"/>
</dbReference>
<keyword evidence="2" id="KW-0285">Flavoprotein</keyword>
<accession>D9PLR4</accession>
<dbReference type="AlphaFoldDB" id="D9PLR4"/>
<dbReference type="InterPro" id="IPR016156">
    <property type="entry name" value="FAD/NAD-linked_Rdtase_dimer_sf"/>
</dbReference>
<protein>
    <submittedName>
        <fullName evidence="7">FAD-dependent pyridine nucleotide-disulfide oxidoreductase</fullName>
    </submittedName>
</protein>
<evidence type="ECO:0000256" key="3">
    <source>
        <dbReference type="ARBA" id="ARBA00022827"/>
    </source>
</evidence>
<feature type="domain" description="Reductase C-terminal" evidence="6">
    <location>
        <begin position="340"/>
        <end position="422"/>
    </location>
</feature>
<gene>
    <name evidence="7" type="ORF">LDC_2487</name>
</gene>
<evidence type="ECO:0000256" key="2">
    <source>
        <dbReference type="ARBA" id="ARBA00022630"/>
    </source>
</evidence>
<dbReference type="InterPro" id="IPR050446">
    <property type="entry name" value="FAD-oxidoreductase/Apoptosis"/>
</dbReference>
<dbReference type="PRINTS" id="PR00368">
    <property type="entry name" value="FADPNR"/>
</dbReference>
<evidence type="ECO:0000259" key="5">
    <source>
        <dbReference type="Pfam" id="PF07992"/>
    </source>
</evidence>
<dbReference type="SUPFAM" id="SSF51905">
    <property type="entry name" value="FAD/NAD(P)-binding domain"/>
    <property type="match status" value="2"/>
</dbReference>
<dbReference type="Gene3D" id="3.30.390.30">
    <property type="match status" value="1"/>
</dbReference>
<dbReference type="InterPro" id="IPR028202">
    <property type="entry name" value="Reductase_C"/>
</dbReference>
<reference evidence="7" key="1">
    <citation type="submission" date="2010-07" db="EMBL/GenBank/DDBJ databases">
        <authorList>
            <consortium name="CONSOLIDER consortium CSD2007-00005"/>
            <person name="Guazzaroni M.-E."/>
            <person name="Richter M."/>
            <person name="Garcia-Salamanca A."/>
            <person name="Yarza P."/>
            <person name="Ferrer M."/>
        </authorList>
    </citation>
    <scope>NUCLEOTIDE SEQUENCE</scope>
</reference>
<dbReference type="PRINTS" id="PR00411">
    <property type="entry name" value="PNDRDTASEI"/>
</dbReference>
<organism evidence="7">
    <name type="scientific">sediment metagenome</name>
    <dbReference type="NCBI Taxonomy" id="749907"/>
    <lineage>
        <taxon>unclassified sequences</taxon>
        <taxon>metagenomes</taxon>
        <taxon>ecological metagenomes</taxon>
    </lineage>
</organism>
<evidence type="ECO:0000313" key="7">
    <source>
        <dbReference type="EMBL" id="EFK95499.1"/>
    </source>
</evidence>
<comment type="caution">
    <text evidence="7">The sequence shown here is derived from an EMBL/GenBank/DDBJ whole genome shotgun (WGS) entry which is preliminary data.</text>
</comment>
<keyword evidence="3" id="KW-0274">FAD</keyword>
<keyword evidence="4" id="KW-0560">Oxidoreductase</keyword>
<evidence type="ECO:0000256" key="4">
    <source>
        <dbReference type="ARBA" id="ARBA00023002"/>
    </source>
</evidence>
<evidence type="ECO:0000259" key="6">
    <source>
        <dbReference type="Pfam" id="PF14759"/>
    </source>
</evidence>